<gene>
    <name evidence="1" type="ORF">EDC22_104295</name>
</gene>
<dbReference type="OrthoDB" id="1115380at2"/>
<sequence>MPVPATPAATVLPEGIVVADTITKLPVGAWGGVVVSGSHGGRYPGYLAAAGGVRAVILCDAGIGRDEAGIGALPYLQAFGIAAAAVSHLTCRIGDTADMLARGRISRVNAAAAAAGVRAGDPTLEAARKLCAAPHLPVRPEPLGEARAIIDRPGRRRIVLLDSAALVGPEDVGQIVVTGSHGGLVGGDPALALRVDGFAGVYNDAGIGIDDAGIARLPALDARGIPGFTVSASSARIGEARSTFEDGIISAVNRAAAAMGAEVGLRARDVLLAWAERLGDSP</sequence>
<protein>
    <submittedName>
        <fullName evidence="1">Uncharacterized protein</fullName>
    </submittedName>
</protein>
<comment type="caution">
    <text evidence="1">The sequence shown here is derived from an EMBL/GenBank/DDBJ whole genome shotgun (WGS) entry which is preliminary data.</text>
</comment>
<dbReference type="RefSeq" id="WP_132806276.1">
    <property type="nucleotide sequence ID" value="NZ_SMAK01000004.1"/>
</dbReference>
<dbReference type="EMBL" id="SMAK01000004">
    <property type="protein sequence ID" value="TCT11532.1"/>
    <property type="molecule type" value="Genomic_DNA"/>
</dbReference>
<evidence type="ECO:0000313" key="1">
    <source>
        <dbReference type="EMBL" id="TCT11532.1"/>
    </source>
</evidence>
<organism evidence="1 2">
    <name type="scientific">Tepidamorphus gemmatus</name>
    <dbReference type="NCBI Taxonomy" id="747076"/>
    <lineage>
        <taxon>Bacteria</taxon>
        <taxon>Pseudomonadati</taxon>
        <taxon>Pseudomonadota</taxon>
        <taxon>Alphaproteobacteria</taxon>
        <taxon>Hyphomicrobiales</taxon>
        <taxon>Tepidamorphaceae</taxon>
        <taxon>Tepidamorphus</taxon>
    </lineage>
</organism>
<evidence type="ECO:0000313" key="2">
    <source>
        <dbReference type="Proteomes" id="UP000295678"/>
    </source>
</evidence>
<proteinExistence type="predicted"/>
<keyword evidence="2" id="KW-1185">Reference proteome</keyword>
<dbReference type="AlphaFoldDB" id="A0A4R3MEG3"/>
<name>A0A4R3MEG3_9HYPH</name>
<accession>A0A4R3MEG3</accession>
<reference evidence="1 2" key="1">
    <citation type="submission" date="2019-03" db="EMBL/GenBank/DDBJ databases">
        <title>Genomic Encyclopedia of Type Strains, Phase IV (KMG-IV): sequencing the most valuable type-strain genomes for metagenomic binning, comparative biology and taxonomic classification.</title>
        <authorList>
            <person name="Goeker M."/>
        </authorList>
    </citation>
    <scope>NUCLEOTIDE SEQUENCE [LARGE SCALE GENOMIC DNA]</scope>
    <source>
        <strain evidence="1 2">DSM 19345</strain>
    </source>
</reference>
<dbReference type="Proteomes" id="UP000295678">
    <property type="component" value="Unassembled WGS sequence"/>
</dbReference>